<comment type="caution">
    <text evidence="6">The sequence shown here is derived from an EMBL/GenBank/DDBJ whole genome shotgun (WGS) entry which is preliminary data.</text>
</comment>
<dbReference type="AlphaFoldDB" id="A0A225USV4"/>
<proteinExistence type="inferred from homology"/>
<sequence length="170" mass="18810">MRNLFWIIFLGFICVVAYPGVTLATDSDKNSLLDSVGSSPSISAVHSTGTARFLRYDNAATTDGDDTANERRIGGAVADKLTSIALKITDKMYSAAGKVVGGARLEKLRTKAINRHFRSLYEKGFKPEDYYAVAAAEPKQAMRARITEAARQYDEYYKNKEVLRKIHAHA</sequence>
<evidence type="ECO:0000256" key="2">
    <source>
        <dbReference type="ARBA" id="ARBA00010400"/>
    </source>
</evidence>
<keyword evidence="3 5" id="KW-0964">Secreted</keyword>
<dbReference type="EMBL" id="NBNE01012670">
    <property type="protein sequence ID" value="OWY95636.1"/>
    <property type="molecule type" value="Genomic_DNA"/>
</dbReference>
<name>A0A225USV4_9STRA</name>
<comment type="similarity">
    <text evidence="2 5">Belongs to the RxLR effector family.</text>
</comment>
<protein>
    <recommendedName>
        <fullName evidence="5">RxLR effector protein</fullName>
    </recommendedName>
</protein>
<reference evidence="7" key="1">
    <citation type="submission" date="2017-03" db="EMBL/GenBank/DDBJ databases">
        <title>Phytopthora megakarya and P. palmivora, two closely related causual agents of cacao black pod achieved similar genome size and gene model numbers by different mechanisms.</title>
        <authorList>
            <person name="Ali S."/>
            <person name="Shao J."/>
            <person name="Larry D.J."/>
            <person name="Kronmiller B."/>
            <person name="Shen D."/>
            <person name="Strem M.D."/>
            <person name="Melnick R.L."/>
            <person name="Guiltinan M.J."/>
            <person name="Tyler B.M."/>
            <person name="Meinhardt L.W."/>
            <person name="Bailey B.A."/>
        </authorList>
    </citation>
    <scope>NUCLEOTIDE SEQUENCE [LARGE SCALE GENOMIC DNA]</scope>
    <source>
        <strain evidence="7">zdho120</strain>
    </source>
</reference>
<evidence type="ECO:0000256" key="4">
    <source>
        <dbReference type="ARBA" id="ARBA00022729"/>
    </source>
</evidence>
<feature type="chain" id="PRO_5044977949" description="RxLR effector protein" evidence="5">
    <location>
        <begin position="25"/>
        <end position="170"/>
    </location>
</feature>
<dbReference type="Proteomes" id="UP000198211">
    <property type="component" value="Unassembled WGS sequence"/>
</dbReference>
<dbReference type="InterPro" id="IPR031825">
    <property type="entry name" value="RXLR"/>
</dbReference>
<feature type="signal peptide" evidence="5">
    <location>
        <begin position="1"/>
        <end position="24"/>
    </location>
</feature>
<keyword evidence="7" id="KW-1185">Reference proteome</keyword>
<evidence type="ECO:0000256" key="3">
    <source>
        <dbReference type="ARBA" id="ARBA00022525"/>
    </source>
</evidence>
<keyword evidence="4 5" id="KW-0732">Signal</keyword>
<comment type="subcellular location">
    <subcellularLocation>
        <location evidence="1 5">Secreted</location>
    </subcellularLocation>
</comment>
<comment type="function">
    <text evidence="5">Effector that suppresses plant defense responses during pathogen infection.</text>
</comment>
<accession>A0A225USV4</accession>
<gene>
    <name evidence="6" type="ORF">PHMEG_00034307</name>
</gene>
<evidence type="ECO:0000313" key="6">
    <source>
        <dbReference type="EMBL" id="OWY95636.1"/>
    </source>
</evidence>
<evidence type="ECO:0000256" key="1">
    <source>
        <dbReference type="ARBA" id="ARBA00004613"/>
    </source>
</evidence>
<evidence type="ECO:0000256" key="5">
    <source>
        <dbReference type="RuleBase" id="RU367124"/>
    </source>
</evidence>
<organism evidence="6 7">
    <name type="scientific">Phytophthora megakarya</name>
    <dbReference type="NCBI Taxonomy" id="4795"/>
    <lineage>
        <taxon>Eukaryota</taxon>
        <taxon>Sar</taxon>
        <taxon>Stramenopiles</taxon>
        <taxon>Oomycota</taxon>
        <taxon>Peronosporomycetes</taxon>
        <taxon>Peronosporales</taxon>
        <taxon>Peronosporaceae</taxon>
        <taxon>Phytophthora</taxon>
    </lineage>
</organism>
<evidence type="ECO:0000313" key="7">
    <source>
        <dbReference type="Proteomes" id="UP000198211"/>
    </source>
</evidence>
<comment type="domain">
    <text evidence="5">The RxLR-dEER motif acts to carry the protein into the host cell cytoplasm through binding to cell surface phosphatidylinositol-3-phosphate.</text>
</comment>
<dbReference type="Pfam" id="PF16810">
    <property type="entry name" value="RXLR"/>
    <property type="match status" value="1"/>
</dbReference>